<comment type="caution">
    <text evidence="1">The sequence shown here is derived from an EMBL/GenBank/DDBJ whole genome shotgun (WGS) entry which is preliminary data.</text>
</comment>
<gene>
    <name evidence="1" type="ORF">GCM10022381_17950</name>
</gene>
<protein>
    <submittedName>
        <fullName evidence="1">Uncharacterized protein</fullName>
    </submittedName>
</protein>
<proteinExistence type="predicted"/>
<name>A0ABP7KF84_9MICO</name>
<dbReference type="EMBL" id="BAABCN010000003">
    <property type="protein sequence ID" value="GAA3875656.1"/>
    <property type="molecule type" value="Genomic_DNA"/>
</dbReference>
<sequence length="79" mass="8509">MGTASAATYTAKLTDGPLEGKTITTEFLESGDPRPRLEIPASSGKSYVYARGSGLEFESNSNPQQPSAVDYRYVEAVFE</sequence>
<dbReference type="RefSeq" id="WP_345065111.1">
    <property type="nucleotide sequence ID" value="NZ_BAABCN010000003.1"/>
</dbReference>
<organism evidence="1 2">
    <name type="scientific">Leifsonia kafniensis</name>
    <dbReference type="NCBI Taxonomy" id="475957"/>
    <lineage>
        <taxon>Bacteria</taxon>
        <taxon>Bacillati</taxon>
        <taxon>Actinomycetota</taxon>
        <taxon>Actinomycetes</taxon>
        <taxon>Micrococcales</taxon>
        <taxon>Microbacteriaceae</taxon>
        <taxon>Leifsonia</taxon>
    </lineage>
</organism>
<reference evidence="2" key="1">
    <citation type="journal article" date="2019" name="Int. J. Syst. Evol. Microbiol.">
        <title>The Global Catalogue of Microorganisms (GCM) 10K type strain sequencing project: providing services to taxonomists for standard genome sequencing and annotation.</title>
        <authorList>
            <consortium name="The Broad Institute Genomics Platform"/>
            <consortium name="The Broad Institute Genome Sequencing Center for Infectious Disease"/>
            <person name="Wu L."/>
            <person name="Ma J."/>
        </authorList>
    </citation>
    <scope>NUCLEOTIDE SEQUENCE [LARGE SCALE GENOMIC DNA]</scope>
    <source>
        <strain evidence="2">JCM 17021</strain>
    </source>
</reference>
<evidence type="ECO:0000313" key="2">
    <source>
        <dbReference type="Proteomes" id="UP001501803"/>
    </source>
</evidence>
<keyword evidence="2" id="KW-1185">Reference proteome</keyword>
<evidence type="ECO:0000313" key="1">
    <source>
        <dbReference type="EMBL" id="GAA3875656.1"/>
    </source>
</evidence>
<dbReference type="Proteomes" id="UP001501803">
    <property type="component" value="Unassembled WGS sequence"/>
</dbReference>
<accession>A0ABP7KF84</accession>